<accession>A0A0S1SJC6</accession>
<sequence>METIRAIAGLPRVLRRPTFLAEIFAADFLPWALWEQPKRIIRAYAAYAAAFMDILSIPFLLKTLLSPWKGIAEQMPSAFQWDKFLQAFFVNLVTRMIGMVIRLLAIVLSLAIQMLLFALFIVIFVGWFVFPLIVVGVLAFIFILV</sequence>
<evidence type="ECO:0000313" key="2">
    <source>
        <dbReference type="EMBL" id="ALM13065.1"/>
    </source>
</evidence>
<evidence type="ECO:0000256" key="1">
    <source>
        <dbReference type="SAM" id="Phobius"/>
    </source>
</evidence>
<dbReference type="AlphaFoldDB" id="A0A0S1SRG8"/>
<gene>
    <name evidence="2" type="ORF">PeribacterD1_0368</name>
</gene>
<keyword evidence="1" id="KW-0472">Membrane</keyword>
<proteinExistence type="predicted"/>
<keyword evidence="1" id="KW-1133">Transmembrane helix</keyword>
<reference evidence="3" key="1">
    <citation type="submission" date="2015-10" db="EMBL/GenBank/DDBJ databases">
        <title>Analysis of five complete genome sequences for members of the class Peribacteria in the recently recognized Peregrinibacteria bacterial phylum.</title>
        <authorList>
            <person name="Anantharaman K."/>
            <person name="Brown C.T."/>
            <person name="Burstein D."/>
            <person name="Castelle C.J."/>
            <person name="Probst A.J."/>
            <person name="Thomas B.C."/>
            <person name="Williams K.H."/>
            <person name="Banfield J.F."/>
        </authorList>
    </citation>
    <scope>NUCLEOTIDE SEQUENCE [LARGE SCALE GENOMIC DNA]</scope>
</reference>
<dbReference type="KEGG" id="prf:PeribacterA2_0368"/>
<dbReference type="Proteomes" id="UP000069135">
    <property type="component" value="Chromosome"/>
</dbReference>
<keyword evidence="1" id="KW-0812">Transmembrane</keyword>
<protein>
    <submittedName>
        <fullName evidence="2">Uncharacterized protein</fullName>
    </submittedName>
</protein>
<dbReference type="EMBL" id="CP013065">
    <property type="protein sequence ID" value="ALM13065.1"/>
    <property type="molecule type" value="Genomic_DNA"/>
</dbReference>
<organism evidence="2 3">
    <name type="scientific">Candidatus Peribacter riflensis</name>
    <dbReference type="NCBI Taxonomy" id="1735162"/>
    <lineage>
        <taxon>Bacteria</taxon>
        <taxon>Candidatus Peregrinibacteriota</taxon>
        <taxon>Candidatus Peribacteria</taxon>
        <taxon>Candidatus Peribacterales</taxon>
        <taxon>Candidatus Peribacteraceae</taxon>
        <taxon>Candidatus Peribacter</taxon>
    </lineage>
</organism>
<accession>A0A0S1SRG8</accession>
<accession>A0A0S1SHL8</accession>
<name>A0A0S1SRG8_9BACT</name>
<evidence type="ECO:0000313" key="3">
    <source>
        <dbReference type="Proteomes" id="UP000069135"/>
    </source>
</evidence>
<reference evidence="2 3" key="2">
    <citation type="journal article" date="2016" name="PeerJ">
        <title>Analysis of five complete genome sequences for members of the class Peribacteria in the recently recognized Peregrinibacteria bacterial phylum.</title>
        <authorList>
            <person name="Anantharaman K."/>
            <person name="Brown C.T."/>
            <person name="Burstein D."/>
            <person name="Castelle C.J."/>
            <person name="Probst A.J."/>
            <person name="Thomas B.C."/>
            <person name="Williams K.H."/>
            <person name="Banfield J.F."/>
        </authorList>
    </citation>
    <scope>NUCLEOTIDE SEQUENCE [LARGE SCALE GENOMIC DNA]</scope>
    <source>
        <strain evidence="2">RIFOXYD1_FULL_PER-ii_59_16</strain>
    </source>
</reference>
<dbReference type="STRING" id="1735162.PeribacterB2_0368"/>
<accession>A0A0S1SVL9</accession>
<feature type="transmembrane region" description="Helical" evidence="1">
    <location>
        <begin position="44"/>
        <end position="65"/>
    </location>
</feature>
<accession>A0A0S1SHE6</accession>
<feature type="transmembrane region" description="Helical" evidence="1">
    <location>
        <begin position="115"/>
        <end position="144"/>
    </location>
</feature>